<dbReference type="AlphaFoldDB" id="A0A2I0ABV8"/>
<comment type="similarity">
    <text evidence="1">Belongs to the MurCDEF family. MurE subfamily.</text>
</comment>
<feature type="domain" description="Mur ligase N-terminal catalytic" evidence="4">
    <location>
        <begin position="130"/>
        <end position="179"/>
    </location>
</feature>
<dbReference type="GO" id="GO:0016881">
    <property type="term" value="F:acid-amino acid ligase activity"/>
    <property type="evidence" value="ECO:0007669"/>
    <property type="project" value="InterPro"/>
</dbReference>
<dbReference type="FunFam" id="3.90.190.20:FF:000006">
    <property type="entry name" value="UDP-N-acetylmuramoyl-L-alanyl-D-glutamate--2,6-diaminopimelate ligase"/>
    <property type="match status" value="1"/>
</dbReference>
<dbReference type="GO" id="GO:0005524">
    <property type="term" value="F:ATP binding"/>
    <property type="evidence" value="ECO:0007669"/>
    <property type="project" value="InterPro"/>
</dbReference>
<accession>A0A2I0ABV8</accession>
<dbReference type="NCBIfam" id="NF001126">
    <property type="entry name" value="PRK00139.1-4"/>
    <property type="match status" value="1"/>
</dbReference>
<comment type="subunit">
    <text evidence="2">Component of the plastid-encoded plastid RNA polymerase (PEP) complex.</text>
</comment>
<dbReference type="EMBL" id="KZ452001">
    <property type="protein sequence ID" value="PKA53030.1"/>
    <property type="molecule type" value="Genomic_DNA"/>
</dbReference>
<dbReference type="Pfam" id="PF01225">
    <property type="entry name" value="Mur_ligase"/>
    <property type="match status" value="1"/>
</dbReference>
<evidence type="ECO:0000313" key="8">
    <source>
        <dbReference type="Proteomes" id="UP000236161"/>
    </source>
</evidence>
<evidence type="ECO:0000259" key="5">
    <source>
        <dbReference type="Pfam" id="PF02875"/>
    </source>
</evidence>
<feature type="domain" description="Mur ligase central" evidence="6">
    <location>
        <begin position="218"/>
        <end position="423"/>
    </location>
</feature>
<dbReference type="OrthoDB" id="533138at2759"/>
<dbReference type="GO" id="GO:0008360">
    <property type="term" value="P:regulation of cell shape"/>
    <property type="evidence" value="ECO:0007669"/>
    <property type="project" value="InterPro"/>
</dbReference>
<evidence type="ECO:0000256" key="2">
    <source>
        <dbReference type="ARBA" id="ARBA00064883"/>
    </source>
</evidence>
<dbReference type="InterPro" id="IPR004101">
    <property type="entry name" value="Mur_ligase_C"/>
</dbReference>
<dbReference type="InterPro" id="IPR036565">
    <property type="entry name" value="Mur-like_cat_sf"/>
</dbReference>
<dbReference type="Pfam" id="PF08245">
    <property type="entry name" value="Mur_ligase_M"/>
    <property type="match status" value="1"/>
</dbReference>
<proteinExistence type="inferred from homology"/>
<reference evidence="7 8" key="1">
    <citation type="journal article" date="2017" name="Nature">
        <title>The Apostasia genome and the evolution of orchids.</title>
        <authorList>
            <person name="Zhang G.Q."/>
            <person name="Liu K.W."/>
            <person name="Li Z."/>
            <person name="Lohaus R."/>
            <person name="Hsiao Y.Y."/>
            <person name="Niu S.C."/>
            <person name="Wang J.Y."/>
            <person name="Lin Y.C."/>
            <person name="Xu Q."/>
            <person name="Chen L.J."/>
            <person name="Yoshida K."/>
            <person name="Fujiwara S."/>
            <person name="Wang Z.W."/>
            <person name="Zhang Y.Q."/>
            <person name="Mitsuda N."/>
            <person name="Wang M."/>
            <person name="Liu G.H."/>
            <person name="Pecoraro L."/>
            <person name="Huang H.X."/>
            <person name="Xiao X.J."/>
            <person name="Lin M."/>
            <person name="Wu X.Y."/>
            <person name="Wu W.L."/>
            <person name="Chen Y.Y."/>
            <person name="Chang S.B."/>
            <person name="Sakamoto S."/>
            <person name="Ohme-Takagi M."/>
            <person name="Yagi M."/>
            <person name="Zeng S.J."/>
            <person name="Shen C.Y."/>
            <person name="Yeh C.M."/>
            <person name="Luo Y.B."/>
            <person name="Tsai W.C."/>
            <person name="Van de Peer Y."/>
            <person name="Liu Z.J."/>
        </authorList>
    </citation>
    <scope>NUCLEOTIDE SEQUENCE [LARGE SCALE GENOMIC DNA]</scope>
    <source>
        <strain evidence="8">cv. Shenzhen</strain>
        <tissue evidence="7">Stem</tissue>
    </source>
</reference>
<dbReference type="InterPro" id="IPR005761">
    <property type="entry name" value="UDP-N-AcMur-Glu-dNH2Pim_ligase"/>
</dbReference>
<evidence type="ECO:0000313" key="7">
    <source>
        <dbReference type="EMBL" id="PKA53030.1"/>
    </source>
</evidence>
<gene>
    <name evidence="7" type="ORF">AXF42_Ash002011</name>
</gene>
<evidence type="ECO:0000256" key="1">
    <source>
        <dbReference type="ARBA" id="ARBA00005898"/>
    </source>
</evidence>
<name>A0A2I0ABV8_9ASPA</name>
<dbReference type="SUPFAM" id="SSF53623">
    <property type="entry name" value="MurD-like peptide ligases, catalytic domain"/>
    <property type="match status" value="1"/>
</dbReference>
<evidence type="ECO:0000256" key="3">
    <source>
        <dbReference type="ARBA" id="ARBA00072427"/>
    </source>
</evidence>
<feature type="domain" description="Mur ligase C-terminal" evidence="5">
    <location>
        <begin position="446"/>
        <end position="591"/>
    </location>
</feature>
<dbReference type="InterPro" id="IPR036615">
    <property type="entry name" value="Mur_ligase_C_dom_sf"/>
</dbReference>
<evidence type="ECO:0000259" key="6">
    <source>
        <dbReference type="Pfam" id="PF08245"/>
    </source>
</evidence>
<dbReference type="GO" id="GO:0051301">
    <property type="term" value="P:cell division"/>
    <property type="evidence" value="ECO:0007669"/>
    <property type="project" value="InterPro"/>
</dbReference>
<protein>
    <recommendedName>
        <fullName evidence="3">UDP-N-acetylmuramoyl-L-alanyl-D-glutamate--2,6-diaminopimelate ligase MurE homolog, chloroplastic</fullName>
    </recommendedName>
</protein>
<dbReference type="Proteomes" id="UP000236161">
    <property type="component" value="Unassembled WGS sequence"/>
</dbReference>
<keyword evidence="8" id="KW-1185">Reference proteome</keyword>
<dbReference type="Gene3D" id="3.40.1190.10">
    <property type="entry name" value="Mur-like, catalytic domain"/>
    <property type="match status" value="1"/>
</dbReference>
<sequence length="639" mass="70669">MALPTLSFYSKSPCPIFFPLIKHTLALRRPLPNQCRAAAADGGAPLQSTASTSNLSSIFCSVSLPTLSPEMKKPIKDNSGGIEDLTLFCDEETSEISSTDKPIFRVTLGELMLQSRIKPSSVYGDLNVPISGIQDDSREVVAGDLFICRVGSRKDGHEYLEEAISKGAVAIVADRELKSDKVFGCRAAVIVEDTQSAIPLLAASFYRRPSEKLSVIGVTGTNGKTTTTHLIKSVYEAMGWRTGMLGTVGYFVHGHHQLEAANTTPDALVLQKLMSEMVENGSKAVVMEASSHGLALGRCNEIDFDVAVFTNLTRDHLDFHGTTEEYRKSKGKLFDKMLDRKKHRKVVNIDDPNAFYFIDQGNPDVPVVTYAMENKDADVRPLDFQLSLFKTRILVGTPKGSMEIFSKLIGRHNIYNILATVAVGIAMDLPVDAIVRGIGEMDGVPGRCELIDEMQEFAVIVDYAHSPDALSRLLDAVRELSPKRVITVFGCGGERDRGKRPLMTKVAAEKSDLTILTSDNPRNEDPMEILDDMLAGVGWTVNDYLRFGESDCYPPLPNNHRIFVHENRRVAVRAAVAMGREGDMVVIAGKGHEAYQIEGNKKKFFDDRIECREGLQVVKNLQQEGIDTRAFPWWLPHRY</sequence>
<dbReference type="SUPFAM" id="SSF53244">
    <property type="entry name" value="MurD-like peptide ligases, peptide-binding domain"/>
    <property type="match status" value="1"/>
</dbReference>
<dbReference type="HAMAP" id="MF_00208">
    <property type="entry name" value="MurE"/>
    <property type="match status" value="1"/>
</dbReference>
<dbReference type="PANTHER" id="PTHR23135:SF4">
    <property type="entry name" value="UDP-N-ACETYLMURAMOYL-L-ALANYL-D-GLUTAMATE--2,6-DIAMINOPIMELATE LIGASE MURE HOMOLOG, CHLOROPLASTIC"/>
    <property type="match status" value="1"/>
</dbReference>
<dbReference type="SUPFAM" id="SSF63418">
    <property type="entry name" value="MurE/MurF N-terminal domain"/>
    <property type="match status" value="1"/>
</dbReference>
<dbReference type="NCBIfam" id="TIGR01085">
    <property type="entry name" value="murE"/>
    <property type="match status" value="1"/>
</dbReference>
<evidence type="ECO:0000259" key="4">
    <source>
        <dbReference type="Pfam" id="PF01225"/>
    </source>
</evidence>
<dbReference type="Gene3D" id="3.90.190.20">
    <property type="entry name" value="Mur ligase, C-terminal domain"/>
    <property type="match status" value="1"/>
</dbReference>
<dbReference type="InterPro" id="IPR000713">
    <property type="entry name" value="Mur_ligase_N"/>
</dbReference>
<organism evidence="7 8">
    <name type="scientific">Apostasia shenzhenica</name>
    <dbReference type="NCBI Taxonomy" id="1088818"/>
    <lineage>
        <taxon>Eukaryota</taxon>
        <taxon>Viridiplantae</taxon>
        <taxon>Streptophyta</taxon>
        <taxon>Embryophyta</taxon>
        <taxon>Tracheophyta</taxon>
        <taxon>Spermatophyta</taxon>
        <taxon>Magnoliopsida</taxon>
        <taxon>Liliopsida</taxon>
        <taxon>Asparagales</taxon>
        <taxon>Orchidaceae</taxon>
        <taxon>Apostasioideae</taxon>
        <taxon>Apostasia</taxon>
    </lineage>
</organism>
<dbReference type="NCBIfam" id="NF001124">
    <property type="entry name" value="PRK00139.1-2"/>
    <property type="match status" value="1"/>
</dbReference>
<dbReference type="STRING" id="1088818.A0A2I0ABV8"/>
<dbReference type="InterPro" id="IPR013221">
    <property type="entry name" value="Mur_ligase_cen"/>
</dbReference>
<dbReference type="PANTHER" id="PTHR23135">
    <property type="entry name" value="MUR LIGASE FAMILY MEMBER"/>
    <property type="match status" value="1"/>
</dbReference>
<dbReference type="Gene3D" id="3.40.1390.10">
    <property type="entry name" value="MurE/MurF, N-terminal domain"/>
    <property type="match status" value="1"/>
</dbReference>
<dbReference type="GO" id="GO:0005737">
    <property type="term" value="C:cytoplasm"/>
    <property type="evidence" value="ECO:0007669"/>
    <property type="project" value="InterPro"/>
</dbReference>
<dbReference type="Pfam" id="PF02875">
    <property type="entry name" value="Mur_ligase_C"/>
    <property type="match status" value="1"/>
</dbReference>
<dbReference type="InterPro" id="IPR035911">
    <property type="entry name" value="MurE/MurF_N"/>
</dbReference>